<dbReference type="EMBL" id="BMAR01000025">
    <property type="protein sequence ID" value="GFR48692.1"/>
    <property type="molecule type" value="Genomic_DNA"/>
</dbReference>
<keyword evidence="7" id="KW-0472">Membrane</keyword>
<dbReference type="GO" id="GO:0034203">
    <property type="term" value="P:glycolipid translocation"/>
    <property type="evidence" value="ECO:0007669"/>
    <property type="project" value="TreeGrafter"/>
</dbReference>
<protein>
    <recommendedName>
        <fullName evidence="9">Protein RFT1 homolog</fullName>
    </recommendedName>
</protein>
<comment type="function">
    <text evidence="8 9">Intramembrane glycolipid transporter that operates in the biosynthetic pathway of dolichol-linked oligosaccharides, the glycan precursors employed in protein asparagine (N)-glycosylation. The sequential addition of sugars to dolichol pyrophosphate produces dolichol-linked oligosaccharides containing fourteen sugars, including two GlcNAcs, nine mannoses and three glucoses. Once assembled, the oligosaccharide is transferred from the lipid to nascent proteins by oligosaccharyltransferases. The assembly of dolichol-linked oligosaccharides begins on the cytosolic side of the endoplasmic reticulum membrane and finishes in its lumen. RFT1 could mediate the translocation of the cytosolically oriented intermediate DolPP-GlcNAc2Man5, produced by ALG11, into the ER lumen where dolichol-linked oligosaccharides assembly continues. However, the intramembrane lipid transporter activity could not be confirmed in vitro.</text>
</comment>
<comment type="subcellular location">
    <subcellularLocation>
        <location evidence="1 9">Endoplasmic reticulum membrane</location>
        <topology evidence="1 9">Multi-pass membrane protein</topology>
    </subcellularLocation>
</comment>
<evidence type="ECO:0000256" key="9">
    <source>
        <dbReference type="RuleBase" id="RU365067"/>
    </source>
</evidence>
<name>A0AAD3DX15_9CHLO</name>
<evidence type="ECO:0000256" key="7">
    <source>
        <dbReference type="ARBA" id="ARBA00023136"/>
    </source>
</evidence>
<evidence type="ECO:0000256" key="10">
    <source>
        <dbReference type="SAM" id="MobiDB-lite"/>
    </source>
</evidence>
<evidence type="ECO:0000256" key="3">
    <source>
        <dbReference type="ARBA" id="ARBA00010288"/>
    </source>
</evidence>
<feature type="non-terminal residue" evidence="11">
    <location>
        <position position="1"/>
    </location>
</feature>
<feature type="non-terminal residue" evidence="11">
    <location>
        <position position="122"/>
    </location>
</feature>
<dbReference type="Pfam" id="PF04506">
    <property type="entry name" value="Rft-1"/>
    <property type="match status" value="1"/>
</dbReference>
<feature type="compositionally biased region" description="Low complexity" evidence="10">
    <location>
        <begin position="97"/>
        <end position="115"/>
    </location>
</feature>
<sequence>VVPVGAGVTAAVCVLALWRHAAGGGGGGGAAEEVPYYREAVILHGIAALLELLAEPFYILASVHLLFGARVAVEFSSTLVKSLVTLGLLLAYGNGGSRSSTNGGSGINSSASNPSLHQQGQQ</sequence>
<comment type="similarity">
    <text evidence="3 9">Belongs to the RFT1 family.</text>
</comment>
<dbReference type="GO" id="GO:0005789">
    <property type="term" value="C:endoplasmic reticulum membrane"/>
    <property type="evidence" value="ECO:0007669"/>
    <property type="project" value="UniProtKB-SubCell"/>
</dbReference>
<comment type="pathway">
    <text evidence="2">Protein modification; protein glycosylation.</text>
</comment>
<gene>
    <name evidence="11" type="ORF">Agub_g10648</name>
</gene>
<keyword evidence="12" id="KW-1185">Reference proteome</keyword>
<evidence type="ECO:0000256" key="2">
    <source>
        <dbReference type="ARBA" id="ARBA00004922"/>
    </source>
</evidence>
<evidence type="ECO:0000256" key="1">
    <source>
        <dbReference type="ARBA" id="ARBA00004477"/>
    </source>
</evidence>
<reference evidence="11 12" key="1">
    <citation type="journal article" date="2021" name="Sci. Rep.">
        <title>Genome sequencing of the multicellular alga Astrephomene provides insights into convergent evolution of germ-soma differentiation.</title>
        <authorList>
            <person name="Yamashita S."/>
            <person name="Yamamoto K."/>
            <person name="Matsuzaki R."/>
            <person name="Suzuki S."/>
            <person name="Yamaguchi H."/>
            <person name="Hirooka S."/>
            <person name="Minakuchi Y."/>
            <person name="Miyagishima S."/>
            <person name="Kawachi M."/>
            <person name="Toyoda A."/>
            <person name="Nozaki H."/>
        </authorList>
    </citation>
    <scope>NUCLEOTIDE SEQUENCE [LARGE SCALE GENOMIC DNA]</scope>
    <source>
        <strain evidence="11 12">NIES-4017</strain>
    </source>
</reference>
<keyword evidence="4" id="KW-0812">Transmembrane</keyword>
<evidence type="ECO:0000256" key="5">
    <source>
        <dbReference type="ARBA" id="ARBA00022824"/>
    </source>
</evidence>
<keyword evidence="6" id="KW-1133">Transmembrane helix</keyword>
<evidence type="ECO:0000256" key="6">
    <source>
        <dbReference type="ARBA" id="ARBA00022989"/>
    </source>
</evidence>
<evidence type="ECO:0000256" key="4">
    <source>
        <dbReference type="ARBA" id="ARBA00022692"/>
    </source>
</evidence>
<evidence type="ECO:0000313" key="12">
    <source>
        <dbReference type="Proteomes" id="UP001054857"/>
    </source>
</evidence>
<evidence type="ECO:0000256" key="8">
    <source>
        <dbReference type="ARBA" id="ARBA00045912"/>
    </source>
</evidence>
<keyword evidence="5" id="KW-0256">Endoplasmic reticulum</keyword>
<accession>A0AAD3DX15</accession>
<feature type="region of interest" description="Disordered" evidence="10">
    <location>
        <begin position="97"/>
        <end position="122"/>
    </location>
</feature>
<dbReference type="AlphaFoldDB" id="A0AAD3DX15"/>
<dbReference type="PANTHER" id="PTHR13117">
    <property type="entry name" value="ENDOPLASMIC RETICULUM MULTISPAN TRANSMEMBRANE PROTEIN-RELATED"/>
    <property type="match status" value="1"/>
</dbReference>
<comment type="caution">
    <text evidence="11">The sequence shown here is derived from an EMBL/GenBank/DDBJ whole genome shotgun (WGS) entry which is preliminary data.</text>
</comment>
<dbReference type="Proteomes" id="UP001054857">
    <property type="component" value="Unassembled WGS sequence"/>
</dbReference>
<organism evidence="11 12">
    <name type="scientific">Astrephomene gubernaculifera</name>
    <dbReference type="NCBI Taxonomy" id="47775"/>
    <lineage>
        <taxon>Eukaryota</taxon>
        <taxon>Viridiplantae</taxon>
        <taxon>Chlorophyta</taxon>
        <taxon>core chlorophytes</taxon>
        <taxon>Chlorophyceae</taxon>
        <taxon>CS clade</taxon>
        <taxon>Chlamydomonadales</taxon>
        <taxon>Astrephomenaceae</taxon>
        <taxon>Astrephomene</taxon>
    </lineage>
</organism>
<proteinExistence type="inferred from homology"/>
<dbReference type="GO" id="GO:0006488">
    <property type="term" value="P:dolichol-linked oligosaccharide biosynthetic process"/>
    <property type="evidence" value="ECO:0007669"/>
    <property type="project" value="InterPro"/>
</dbReference>
<evidence type="ECO:0000313" key="11">
    <source>
        <dbReference type="EMBL" id="GFR48692.1"/>
    </source>
</evidence>
<dbReference type="InterPro" id="IPR007594">
    <property type="entry name" value="RFT1"/>
</dbReference>
<dbReference type="PANTHER" id="PTHR13117:SF5">
    <property type="entry name" value="PROTEIN RFT1 HOMOLOG"/>
    <property type="match status" value="1"/>
</dbReference>